<dbReference type="PROSITE" id="PS50113">
    <property type="entry name" value="PAC"/>
    <property type="match status" value="5"/>
</dbReference>
<dbReference type="Gene3D" id="3.30.70.270">
    <property type="match status" value="1"/>
</dbReference>
<dbReference type="SMART" id="SM00267">
    <property type="entry name" value="GGDEF"/>
    <property type="match status" value="1"/>
</dbReference>
<dbReference type="Pfam" id="PF00990">
    <property type="entry name" value="GGDEF"/>
    <property type="match status" value="1"/>
</dbReference>
<dbReference type="InterPro" id="IPR013655">
    <property type="entry name" value="PAS_fold_3"/>
</dbReference>
<keyword evidence="1" id="KW-0175">Coiled coil</keyword>
<dbReference type="PANTHER" id="PTHR44757:SF2">
    <property type="entry name" value="BIOFILM ARCHITECTURE MAINTENANCE PROTEIN MBAA"/>
    <property type="match status" value="1"/>
</dbReference>
<keyword evidence="6" id="KW-1185">Reference proteome</keyword>
<dbReference type="SUPFAM" id="SSF55785">
    <property type="entry name" value="PYP-like sensor domain (PAS domain)"/>
    <property type="match status" value="5"/>
</dbReference>
<evidence type="ECO:0000259" key="2">
    <source>
        <dbReference type="PROSITE" id="PS50112"/>
    </source>
</evidence>
<sequence length="806" mass="91936">MKYFSEEKGQHILASTALFDLIKDPVFLMEKDADSFRYTYVNPSALALMPTQDLIGKRIEEVLSPEQSRNVIHFHQKAQSTKRSIEFMEGIETEHGEFIGETVLNPIIAENGECRYILAVIRDATERELKERALQRTQREIEIERKRLNSLIENNANAVFEFDHNKIFIRSNPMVTEAIGFSEEELLGKSIVGLVHESCLENTLFHFDKALEGTSVEFETTVYTKTEQWLQFYVNTIPIVIDGNVIGVYAMAKDITEQKETERLLRESEQRYKSLFDNHPHGIFTFDRNGNLESGNTGAEQITGYRMEELLVQSFKSILLQDEMEKTKHHFYKTINGKQPERFEMAFRHKNGQLIDLQAMNIPIIVDEQLVGLHGIVTDVTEMNRAQKALTETKEELEVFWKNSTDPIFYIDTKGDILKVNPAFEEIFGFTEEEMVSGQGTIIPPQMIKDQFEIVERILNGETVNSHDTIRMTKSGQPLNIISSYTPVRNAEKDIIGATIIYKNVTELKKAEKELQKSQEKYKIITESTFDIITLINLSGLIEYVSPANEKILGYPDHVYIGSPFTMNVHPEDAFDLMESVTSLVDGGKPATIEIRYLHQDGHYIWMEVSPTPVIENGQVKRLFTIARDITERKRLQDKIAKMAFYDHLSGIPNRRTFDDKLQKAIDQAKQSGKKVAILMLDGRKFKLINDRFGHDAGDAVIKEMASRLQACVRPLDTAARLGGDEMGVVMPDLDSGKEAENMAQQILKSFETPLVFNGFEIKIGAGIGIALYPDHTANEKQLIKYADMALYEAKKSEQDDYISYK</sequence>
<evidence type="ECO:0000313" key="5">
    <source>
        <dbReference type="EMBL" id="MDN7228241.1"/>
    </source>
</evidence>
<feature type="domain" description="PAS" evidence="2">
    <location>
        <begin position="268"/>
        <end position="338"/>
    </location>
</feature>
<feature type="domain" description="PAS" evidence="2">
    <location>
        <begin position="144"/>
        <end position="214"/>
    </location>
</feature>
<proteinExistence type="predicted"/>
<organism evidence="5 6">
    <name type="scientific">Planococcus liqunii</name>
    <dbReference type="NCBI Taxonomy" id="3058394"/>
    <lineage>
        <taxon>Bacteria</taxon>
        <taxon>Bacillati</taxon>
        <taxon>Bacillota</taxon>
        <taxon>Bacilli</taxon>
        <taxon>Bacillales</taxon>
        <taxon>Caryophanaceae</taxon>
        <taxon>Planococcus</taxon>
    </lineage>
</organism>
<dbReference type="Pfam" id="PF13426">
    <property type="entry name" value="PAS_9"/>
    <property type="match status" value="2"/>
</dbReference>
<evidence type="ECO:0000259" key="4">
    <source>
        <dbReference type="PROSITE" id="PS50887"/>
    </source>
</evidence>
<feature type="domain" description="PAC" evidence="3">
    <location>
        <begin position="81"/>
        <end position="136"/>
    </location>
</feature>
<evidence type="ECO:0000256" key="1">
    <source>
        <dbReference type="SAM" id="Coils"/>
    </source>
</evidence>
<dbReference type="PROSITE" id="PS50112">
    <property type="entry name" value="PAS"/>
    <property type="match status" value="4"/>
</dbReference>
<dbReference type="InterPro" id="IPR000014">
    <property type="entry name" value="PAS"/>
</dbReference>
<dbReference type="NCBIfam" id="TIGR00229">
    <property type="entry name" value="sensory_box"/>
    <property type="match status" value="5"/>
</dbReference>
<dbReference type="Gene3D" id="3.30.450.20">
    <property type="entry name" value="PAS domain"/>
    <property type="match status" value="5"/>
</dbReference>
<evidence type="ECO:0000313" key="6">
    <source>
        <dbReference type="Proteomes" id="UP001172054"/>
    </source>
</evidence>
<dbReference type="InterPro" id="IPR000700">
    <property type="entry name" value="PAS-assoc_C"/>
</dbReference>
<dbReference type="Pfam" id="PF08448">
    <property type="entry name" value="PAS_4"/>
    <property type="match status" value="1"/>
</dbReference>
<name>A0ABT8MTQ6_9BACL</name>
<dbReference type="EMBL" id="JAUJWW010000005">
    <property type="protein sequence ID" value="MDN7228241.1"/>
    <property type="molecule type" value="Genomic_DNA"/>
</dbReference>
<dbReference type="NCBIfam" id="TIGR00254">
    <property type="entry name" value="GGDEF"/>
    <property type="match status" value="1"/>
</dbReference>
<feature type="coiled-coil region" evidence="1">
    <location>
        <begin position="127"/>
        <end position="154"/>
    </location>
</feature>
<dbReference type="InterPro" id="IPR052155">
    <property type="entry name" value="Biofilm_reg_signaling"/>
</dbReference>
<dbReference type="Proteomes" id="UP001172054">
    <property type="component" value="Unassembled WGS sequence"/>
</dbReference>
<feature type="domain" description="PAC" evidence="3">
    <location>
        <begin position="591"/>
        <end position="642"/>
    </location>
</feature>
<accession>A0ABT8MTQ6</accession>
<dbReference type="InterPro" id="IPR013767">
    <property type="entry name" value="PAS_fold"/>
</dbReference>
<feature type="domain" description="PAS" evidence="2">
    <location>
        <begin position="393"/>
        <end position="462"/>
    </location>
</feature>
<feature type="domain" description="GGDEF" evidence="4">
    <location>
        <begin position="674"/>
        <end position="806"/>
    </location>
</feature>
<dbReference type="InterPro" id="IPR001610">
    <property type="entry name" value="PAC"/>
</dbReference>
<dbReference type="InterPro" id="IPR043128">
    <property type="entry name" value="Rev_trsase/Diguanyl_cyclase"/>
</dbReference>
<dbReference type="InterPro" id="IPR029787">
    <property type="entry name" value="Nucleotide_cyclase"/>
</dbReference>
<feature type="domain" description="PAC" evidence="3">
    <location>
        <begin position="465"/>
        <end position="517"/>
    </location>
</feature>
<dbReference type="RefSeq" id="WP_301726699.1">
    <property type="nucleotide sequence ID" value="NZ_JAUJWW010000005.1"/>
</dbReference>
<dbReference type="Pfam" id="PF00989">
    <property type="entry name" value="PAS"/>
    <property type="match status" value="1"/>
</dbReference>
<dbReference type="SUPFAM" id="SSF55073">
    <property type="entry name" value="Nucleotide cyclase"/>
    <property type="match status" value="1"/>
</dbReference>
<dbReference type="InterPro" id="IPR000160">
    <property type="entry name" value="GGDEF_dom"/>
</dbReference>
<dbReference type="PANTHER" id="PTHR44757">
    <property type="entry name" value="DIGUANYLATE CYCLASE DGCP"/>
    <property type="match status" value="1"/>
</dbReference>
<dbReference type="PROSITE" id="PS50887">
    <property type="entry name" value="GGDEF"/>
    <property type="match status" value="1"/>
</dbReference>
<feature type="domain" description="PAC" evidence="3">
    <location>
        <begin position="214"/>
        <end position="267"/>
    </location>
</feature>
<gene>
    <name evidence="5" type="ORF">QWY15_13130</name>
</gene>
<comment type="caution">
    <text evidence="5">The sequence shown here is derived from an EMBL/GenBank/DDBJ whole genome shotgun (WGS) entry which is preliminary data.</text>
</comment>
<dbReference type="InterPro" id="IPR013656">
    <property type="entry name" value="PAS_4"/>
</dbReference>
<protein>
    <submittedName>
        <fullName evidence="5">PAS domain S-box protein</fullName>
    </submittedName>
</protein>
<dbReference type="InterPro" id="IPR035965">
    <property type="entry name" value="PAS-like_dom_sf"/>
</dbReference>
<dbReference type="SMART" id="SM00091">
    <property type="entry name" value="PAS"/>
    <property type="match status" value="5"/>
</dbReference>
<dbReference type="CDD" id="cd00130">
    <property type="entry name" value="PAS"/>
    <property type="match status" value="5"/>
</dbReference>
<dbReference type="Pfam" id="PF08447">
    <property type="entry name" value="PAS_3"/>
    <property type="match status" value="1"/>
</dbReference>
<evidence type="ECO:0000259" key="3">
    <source>
        <dbReference type="PROSITE" id="PS50113"/>
    </source>
</evidence>
<reference evidence="5 6" key="1">
    <citation type="submission" date="2023-06" db="EMBL/GenBank/DDBJ databases">
        <title>Novel species in genus Planococcus.</title>
        <authorList>
            <person name="Ning S."/>
        </authorList>
    </citation>
    <scope>NUCLEOTIDE SEQUENCE [LARGE SCALE GENOMIC DNA]</scope>
    <source>
        <strain evidence="5 6">N064</strain>
    </source>
</reference>
<dbReference type="CDD" id="cd01949">
    <property type="entry name" value="GGDEF"/>
    <property type="match status" value="1"/>
</dbReference>
<feature type="domain" description="PAS" evidence="2">
    <location>
        <begin position="518"/>
        <end position="588"/>
    </location>
</feature>
<feature type="domain" description="PAC" evidence="3">
    <location>
        <begin position="341"/>
        <end position="392"/>
    </location>
</feature>
<dbReference type="SMART" id="SM00086">
    <property type="entry name" value="PAC"/>
    <property type="match status" value="5"/>
</dbReference>